<protein>
    <submittedName>
        <fullName evidence="2">Uncharacterized protein</fullName>
    </submittedName>
</protein>
<sequence length="161" mass="17905">MQCTPLARPLHPPPIRRSSPSSGQWHADDTRETLTVYTQLSHSHRGAFSALTTLRLELRPAGSEMLDAFVRIAGDTFFDWLMKLTRTVSADEAEQNRLVWAALEDALCVFPAPERVELVLYERPEYNEILAEEAKAELRTARGARGEASAAVAERGRAACV</sequence>
<proteinExistence type="predicted"/>
<dbReference type="AlphaFoldDB" id="A0A2G8RPF9"/>
<keyword evidence="3" id="KW-1185">Reference proteome</keyword>
<reference evidence="2 3" key="1">
    <citation type="journal article" date="2015" name="Sci. Rep.">
        <title>Chromosome-level genome map provides insights into diverse defense mechanisms in the medicinal fungus Ganoderma sinense.</title>
        <authorList>
            <person name="Zhu Y."/>
            <person name="Xu J."/>
            <person name="Sun C."/>
            <person name="Zhou S."/>
            <person name="Xu H."/>
            <person name="Nelson D.R."/>
            <person name="Qian J."/>
            <person name="Song J."/>
            <person name="Luo H."/>
            <person name="Xiang L."/>
            <person name="Li Y."/>
            <person name="Xu Z."/>
            <person name="Ji A."/>
            <person name="Wang L."/>
            <person name="Lu S."/>
            <person name="Hayward A."/>
            <person name="Sun W."/>
            <person name="Li X."/>
            <person name="Schwartz D.C."/>
            <person name="Wang Y."/>
            <person name="Chen S."/>
        </authorList>
    </citation>
    <scope>NUCLEOTIDE SEQUENCE [LARGE SCALE GENOMIC DNA]</scope>
    <source>
        <strain evidence="2 3">ZZ0214-1</strain>
    </source>
</reference>
<comment type="caution">
    <text evidence="2">The sequence shown here is derived from an EMBL/GenBank/DDBJ whole genome shotgun (WGS) entry which is preliminary data.</text>
</comment>
<accession>A0A2G8RPF9</accession>
<organism evidence="2 3">
    <name type="scientific">Ganoderma sinense ZZ0214-1</name>
    <dbReference type="NCBI Taxonomy" id="1077348"/>
    <lineage>
        <taxon>Eukaryota</taxon>
        <taxon>Fungi</taxon>
        <taxon>Dikarya</taxon>
        <taxon>Basidiomycota</taxon>
        <taxon>Agaricomycotina</taxon>
        <taxon>Agaricomycetes</taxon>
        <taxon>Polyporales</taxon>
        <taxon>Polyporaceae</taxon>
        <taxon>Ganoderma</taxon>
    </lineage>
</organism>
<gene>
    <name evidence="2" type="ORF">GSI_14697</name>
</gene>
<dbReference type="EMBL" id="AYKW01000068">
    <property type="protein sequence ID" value="PIL23386.1"/>
    <property type="molecule type" value="Genomic_DNA"/>
</dbReference>
<evidence type="ECO:0000256" key="1">
    <source>
        <dbReference type="SAM" id="MobiDB-lite"/>
    </source>
</evidence>
<name>A0A2G8RPF9_9APHY</name>
<dbReference type="Proteomes" id="UP000230002">
    <property type="component" value="Unassembled WGS sequence"/>
</dbReference>
<evidence type="ECO:0000313" key="2">
    <source>
        <dbReference type="EMBL" id="PIL23386.1"/>
    </source>
</evidence>
<evidence type="ECO:0000313" key="3">
    <source>
        <dbReference type="Proteomes" id="UP000230002"/>
    </source>
</evidence>
<feature type="region of interest" description="Disordered" evidence="1">
    <location>
        <begin position="1"/>
        <end position="27"/>
    </location>
</feature>